<proteinExistence type="predicted"/>
<reference evidence="2 3" key="1">
    <citation type="journal article" date="2018" name="BMC Genomics">
        <title>Comparative genome analyses reveal sequence features reflecting distinct modes of host-adaptation between dicot and monocot powdery mildew.</title>
        <authorList>
            <person name="Wu Y."/>
            <person name="Ma X."/>
            <person name="Pan Z."/>
            <person name="Kale S.D."/>
            <person name="Song Y."/>
            <person name="King H."/>
            <person name="Zhang Q."/>
            <person name="Presley C."/>
            <person name="Deng X."/>
            <person name="Wei C.I."/>
            <person name="Xiao S."/>
        </authorList>
    </citation>
    <scope>NUCLEOTIDE SEQUENCE [LARGE SCALE GENOMIC DNA]</scope>
    <source>
        <strain evidence="2">UMSG1</strain>
    </source>
</reference>
<dbReference type="AlphaFoldDB" id="A0A420IY10"/>
<evidence type="ECO:0000313" key="2">
    <source>
        <dbReference type="EMBL" id="RKF79395.1"/>
    </source>
</evidence>
<dbReference type="PANTHER" id="PTHR38117">
    <property type="entry name" value="NACHT AND WD40 DOMAIN PROTEIN"/>
    <property type="match status" value="1"/>
</dbReference>
<dbReference type="Pfam" id="PF23155">
    <property type="entry name" value="DUF7053"/>
    <property type="match status" value="1"/>
</dbReference>
<evidence type="ECO:0000259" key="1">
    <source>
        <dbReference type="Pfam" id="PF23155"/>
    </source>
</evidence>
<sequence length="266" mass="29590">MPSKKFTTVTPLPLGISRDTILDTLHDHLEMIDLNLKNCSRNSIPAPASCTPEEMQCSWYQITDRITLCPGFPQKSVTFNVCFHDLTDGSQIHCYAPMGLDIKQKWSIGGNAPGEPLRPIEIGIGAPVMGLYIRDDVELKGNFLASRFMRHTFKKALKALVERLLSKAHLAEAVQSRKNLEYDHNYGRKFNFSPLTLPPSPPLSLLLSPALGSSLDPHLSTDSLGKKVSQHQKMTYRFSVPPENKLKSISSQQNYNGNMSAVELPS</sequence>
<dbReference type="Proteomes" id="UP000285326">
    <property type="component" value="Unassembled WGS sequence"/>
</dbReference>
<protein>
    <recommendedName>
        <fullName evidence="1">DUF7053 domain-containing protein</fullName>
    </recommendedName>
</protein>
<accession>A0A420IY10</accession>
<dbReference type="EMBL" id="MCBS01020295">
    <property type="protein sequence ID" value="RKF79395.1"/>
    <property type="molecule type" value="Genomic_DNA"/>
</dbReference>
<organism evidence="2 3">
    <name type="scientific">Golovinomyces cichoracearum</name>
    <dbReference type="NCBI Taxonomy" id="62708"/>
    <lineage>
        <taxon>Eukaryota</taxon>
        <taxon>Fungi</taxon>
        <taxon>Dikarya</taxon>
        <taxon>Ascomycota</taxon>
        <taxon>Pezizomycotina</taxon>
        <taxon>Leotiomycetes</taxon>
        <taxon>Erysiphales</taxon>
        <taxon>Erysiphaceae</taxon>
        <taxon>Golovinomyces</taxon>
    </lineage>
</organism>
<name>A0A420IY10_9PEZI</name>
<dbReference type="InterPro" id="IPR055481">
    <property type="entry name" value="DUF7053"/>
</dbReference>
<comment type="caution">
    <text evidence="2">The sequence shown here is derived from an EMBL/GenBank/DDBJ whole genome shotgun (WGS) entry which is preliminary data.</text>
</comment>
<dbReference type="PANTHER" id="PTHR38117:SF2">
    <property type="entry name" value="NACHT AND WD40 DOMAIN PROTEIN"/>
    <property type="match status" value="1"/>
</dbReference>
<feature type="domain" description="DUF7053" evidence="1">
    <location>
        <begin position="4"/>
        <end position="169"/>
    </location>
</feature>
<gene>
    <name evidence="2" type="ORF">GcM1_202001</name>
</gene>
<evidence type="ECO:0000313" key="3">
    <source>
        <dbReference type="Proteomes" id="UP000285326"/>
    </source>
</evidence>